<evidence type="ECO:0000313" key="2">
    <source>
        <dbReference type="EMBL" id="KAK0589140.1"/>
    </source>
</evidence>
<protein>
    <recommendedName>
        <fullName evidence="1">FAR1 domain-containing protein</fullName>
    </recommendedName>
</protein>
<evidence type="ECO:0000259" key="1">
    <source>
        <dbReference type="Pfam" id="PF03101"/>
    </source>
</evidence>
<reference evidence="2" key="2">
    <citation type="submission" date="2023-06" db="EMBL/GenBank/DDBJ databases">
        <authorList>
            <person name="Swenson N.G."/>
            <person name="Wegrzyn J.L."/>
            <person name="Mcevoy S.L."/>
        </authorList>
    </citation>
    <scope>NUCLEOTIDE SEQUENCE</scope>
    <source>
        <strain evidence="2">NS2018</strain>
        <tissue evidence="2">Leaf</tissue>
    </source>
</reference>
<dbReference type="Pfam" id="PF03101">
    <property type="entry name" value="FAR1"/>
    <property type="match status" value="1"/>
</dbReference>
<name>A0AA39SGM3_ACESA</name>
<dbReference type="InterPro" id="IPR004330">
    <property type="entry name" value="FAR1_DNA_bnd_dom"/>
</dbReference>
<dbReference type="PANTHER" id="PTHR46328:SF34">
    <property type="entry name" value="PROTEIN FAR1-RELATED SEQUENCE 5-LIKE"/>
    <property type="match status" value="1"/>
</dbReference>
<organism evidence="2 3">
    <name type="scientific">Acer saccharum</name>
    <name type="common">Sugar maple</name>
    <dbReference type="NCBI Taxonomy" id="4024"/>
    <lineage>
        <taxon>Eukaryota</taxon>
        <taxon>Viridiplantae</taxon>
        <taxon>Streptophyta</taxon>
        <taxon>Embryophyta</taxon>
        <taxon>Tracheophyta</taxon>
        <taxon>Spermatophyta</taxon>
        <taxon>Magnoliopsida</taxon>
        <taxon>eudicotyledons</taxon>
        <taxon>Gunneridae</taxon>
        <taxon>Pentapetalae</taxon>
        <taxon>rosids</taxon>
        <taxon>malvids</taxon>
        <taxon>Sapindales</taxon>
        <taxon>Sapindaceae</taxon>
        <taxon>Hippocastanoideae</taxon>
        <taxon>Acereae</taxon>
        <taxon>Acer</taxon>
    </lineage>
</organism>
<comment type="caution">
    <text evidence="2">The sequence shown here is derived from an EMBL/GenBank/DDBJ whole genome shotgun (WGS) entry which is preliminary data.</text>
</comment>
<sequence length="122" mass="14367">MDSVPIDKASSIPRTDLIDQRDLNDQWVSIYDSISRSITNDVGDKSCKLKFGMEFDSEETTYKFYYEYARKMGFSIRKEVVVKDKHIDEVTLRIFVYSKKGFRSKDKRDSLTKHHIAESLRQ</sequence>
<gene>
    <name evidence="2" type="ORF">LWI29_010205</name>
</gene>
<dbReference type="Proteomes" id="UP001168877">
    <property type="component" value="Unassembled WGS sequence"/>
</dbReference>
<evidence type="ECO:0000313" key="3">
    <source>
        <dbReference type="Proteomes" id="UP001168877"/>
    </source>
</evidence>
<dbReference type="PANTHER" id="PTHR46328">
    <property type="entry name" value="FAR-RED IMPAIRED RESPONSIVE (FAR1) FAMILY PROTEIN-RELATED"/>
    <property type="match status" value="1"/>
</dbReference>
<dbReference type="EMBL" id="JAUESC010000381">
    <property type="protein sequence ID" value="KAK0589140.1"/>
    <property type="molecule type" value="Genomic_DNA"/>
</dbReference>
<accession>A0AA39SGM3</accession>
<feature type="domain" description="FAR1" evidence="1">
    <location>
        <begin position="63"/>
        <end position="111"/>
    </location>
</feature>
<proteinExistence type="predicted"/>
<keyword evidence="3" id="KW-1185">Reference proteome</keyword>
<reference evidence="2" key="1">
    <citation type="journal article" date="2022" name="Plant J.">
        <title>Strategies of tolerance reflected in two North American maple genomes.</title>
        <authorList>
            <person name="McEvoy S.L."/>
            <person name="Sezen U.U."/>
            <person name="Trouern-Trend A."/>
            <person name="McMahon S.M."/>
            <person name="Schaberg P.G."/>
            <person name="Yang J."/>
            <person name="Wegrzyn J.L."/>
            <person name="Swenson N.G."/>
        </authorList>
    </citation>
    <scope>NUCLEOTIDE SEQUENCE</scope>
    <source>
        <strain evidence="2">NS2018</strain>
    </source>
</reference>
<dbReference type="AlphaFoldDB" id="A0AA39SGM3"/>